<reference evidence="2" key="1">
    <citation type="submission" date="2013-05" db="EMBL/GenBank/DDBJ databases">
        <title>Genome assembly of Cystobacter fuscus DSM 2262.</title>
        <authorList>
            <person name="Sharma G."/>
            <person name="Khatri I."/>
            <person name="Kaur C."/>
            <person name="Mayilraj S."/>
            <person name="Subramanian S."/>
        </authorList>
    </citation>
    <scope>NUCLEOTIDE SEQUENCE [LARGE SCALE GENOMIC DNA]</scope>
    <source>
        <strain evidence="2">DSM 2262</strain>
    </source>
</reference>
<keyword evidence="3" id="KW-1185">Reference proteome</keyword>
<feature type="domain" description="DUF6351" evidence="1">
    <location>
        <begin position="30"/>
        <end position="688"/>
    </location>
</feature>
<dbReference type="PROSITE" id="PS51257">
    <property type="entry name" value="PROKAR_LIPOPROTEIN"/>
    <property type="match status" value="1"/>
</dbReference>
<comment type="caution">
    <text evidence="2">The sequence shown here is derived from an EMBL/GenBank/DDBJ whole genome shotgun (WGS) entry which is preliminary data.</text>
</comment>
<dbReference type="eggNOG" id="ENOG502Z8TE">
    <property type="taxonomic scope" value="Bacteria"/>
</dbReference>
<dbReference type="Proteomes" id="UP000011682">
    <property type="component" value="Unassembled WGS sequence"/>
</dbReference>
<dbReference type="InterPro" id="IPR045556">
    <property type="entry name" value="DUF6351"/>
</dbReference>
<gene>
    <name evidence="2" type="ORF">D187_008924</name>
</gene>
<dbReference type="RefSeq" id="WP_002621645.1">
    <property type="nucleotide sequence ID" value="NZ_ANAH02000007.1"/>
</dbReference>
<dbReference type="OrthoDB" id="3078806at2"/>
<evidence type="ECO:0000259" key="1">
    <source>
        <dbReference type="Pfam" id="PF19878"/>
    </source>
</evidence>
<accession>S9PI43</accession>
<dbReference type="EMBL" id="ANAH02000007">
    <property type="protein sequence ID" value="EPX62736.1"/>
    <property type="molecule type" value="Genomic_DNA"/>
</dbReference>
<dbReference type="AlphaFoldDB" id="S9PI43"/>
<sequence length="714" mass="76132">MHQSRLFASLTAAAMVAACGSSGGRTVENIRTLSNRADLVSGGDVLVEVVLKPGTDSKDVRVLLNGATDVTSAFSTRADGRFLGVVSGLRNGSNSLSASIGGGARMSLSMTNHPLGGPVFSGPQLQPWVCEPEASNLGPAVDDQCNVATPKVDYLYKSTDPAQTMLLPYDAANPPLDVAQTTTDAGMTVPFIVRRETGTINRGIYSFAFISDPKQQATPAQPPVGWNGALFYIFQGGALPQHRQGPVIASPQADVLAIPQLAKGYATAASSLTIFGQNTNSVVSAETLMMVKEKVAESIGEIQFTLSMGGSGGSIQQNLIVNAYPGLIDGINPSATYADVWSTNTEVQDCSLLVRYFDTVSPALWTNVSQQNAVMDNGDLAPGTCRAWVQLGHLDEGWANPESTACHHPTTVLAGPRTSQPWMYSASNPKGARCTLQDYQRNIFGTRPDGFAGRAYDNVGVQYGLEALKAGMISVDQFLDLNEKVGGRDINWGWTAQRTVADPDALTALYRTGQMNLMNNAASTPILDEKLCINLEIHSCFHSYKMRERLRQSTGSIVNHVLVLDKTHDDLSGFDTLAAWVRSIKSDKTADTLETKVARHKPANAVDACWINGRRETDPATCAAAKPYFGDPRTGAGAPITVGATKCQLTAPDRASYGVSMTDEQWARLQAIFTQGVCDWSKPGVEQTAAVPWLSFANGPGGTPIGPEPTASRH</sequence>
<dbReference type="Pfam" id="PF19878">
    <property type="entry name" value="DUF6351"/>
    <property type="match status" value="1"/>
</dbReference>
<protein>
    <recommendedName>
        <fullName evidence="1">DUF6351 domain-containing protein</fullName>
    </recommendedName>
</protein>
<evidence type="ECO:0000313" key="2">
    <source>
        <dbReference type="EMBL" id="EPX62736.1"/>
    </source>
</evidence>
<evidence type="ECO:0000313" key="3">
    <source>
        <dbReference type="Proteomes" id="UP000011682"/>
    </source>
</evidence>
<name>S9PI43_CYSF2</name>
<organism evidence="2 3">
    <name type="scientific">Cystobacter fuscus (strain ATCC 25194 / DSM 2262 / NBRC 100088 / M29)</name>
    <dbReference type="NCBI Taxonomy" id="1242864"/>
    <lineage>
        <taxon>Bacteria</taxon>
        <taxon>Pseudomonadati</taxon>
        <taxon>Myxococcota</taxon>
        <taxon>Myxococcia</taxon>
        <taxon>Myxococcales</taxon>
        <taxon>Cystobacterineae</taxon>
        <taxon>Archangiaceae</taxon>
        <taxon>Cystobacter</taxon>
    </lineage>
</organism>
<proteinExistence type="predicted"/>